<name>A0A0B7MX21_9FUNG</name>
<dbReference type="SUPFAM" id="SSF81901">
    <property type="entry name" value="HCP-like"/>
    <property type="match status" value="1"/>
</dbReference>
<dbReference type="STRING" id="35722.A0A0B7MX21"/>
<dbReference type="InterPro" id="IPR052945">
    <property type="entry name" value="Mitotic_Regulator"/>
</dbReference>
<dbReference type="EMBL" id="LN724412">
    <property type="protein sequence ID" value="CEP10596.1"/>
    <property type="molecule type" value="Genomic_DNA"/>
</dbReference>
<dbReference type="Pfam" id="PF08238">
    <property type="entry name" value="Sel1"/>
    <property type="match status" value="3"/>
</dbReference>
<accession>A0A0B7MX21</accession>
<dbReference type="Proteomes" id="UP000054107">
    <property type="component" value="Unassembled WGS sequence"/>
</dbReference>
<dbReference type="SMART" id="SM00671">
    <property type="entry name" value="SEL1"/>
    <property type="match status" value="3"/>
</dbReference>
<evidence type="ECO:0000313" key="2">
    <source>
        <dbReference type="Proteomes" id="UP000054107"/>
    </source>
</evidence>
<dbReference type="Gene3D" id="1.25.40.10">
    <property type="entry name" value="Tetratricopeptide repeat domain"/>
    <property type="match status" value="1"/>
</dbReference>
<protein>
    <recommendedName>
        <fullName evidence="3">HCP-like protein</fullName>
    </recommendedName>
</protein>
<dbReference type="PANTHER" id="PTHR43628:SF1">
    <property type="entry name" value="CHITIN SYNTHASE REGULATORY FACTOR 2-RELATED"/>
    <property type="match status" value="1"/>
</dbReference>
<dbReference type="InterPro" id="IPR011990">
    <property type="entry name" value="TPR-like_helical_dom_sf"/>
</dbReference>
<dbReference type="GO" id="GO:0010972">
    <property type="term" value="P:negative regulation of G2/M transition of mitotic cell cycle"/>
    <property type="evidence" value="ECO:0007669"/>
    <property type="project" value="TreeGrafter"/>
</dbReference>
<keyword evidence="2" id="KW-1185">Reference proteome</keyword>
<sequence length="313" mass="35178">MVPQTKKKRFSVVLLKSAIDPNHEQKKKRPTTKNISKSTSFLQLQSFANNNGAIKRSRSMFGQLASFNKPIQENEEGGATNTINSSVFNDSIFQDYYNNALESDILHTAAVSISSAYNTVNNNKILLSCIGGGNHQNTNLQLGIQFYEKGVIEDATHYWRLATEENDTVAAFFYGLALRHGWGCRKSPAIALRYLQKTTNEFTPSQLQSALSRLVSPAKIDSLACSVYELGEFFWHGWEVPKSVSMATWYFQLAANMGNPNAMNDLGFCYKYGHGVAKDTHQAAKLYRKAAKHGFIVENNAWIWDSLYDQMNE</sequence>
<dbReference type="OrthoDB" id="2148946at2759"/>
<evidence type="ECO:0008006" key="3">
    <source>
        <dbReference type="Google" id="ProtNLM"/>
    </source>
</evidence>
<organism evidence="1 2">
    <name type="scientific">Parasitella parasitica</name>
    <dbReference type="NCBI Taxonomy" id="35722"/>
    <lineage>
        <taxon>Eukaryota</taxon>
        <taxon>Fungi</taxon>
        <taxon>Fungi incertae sedis</taxon>
        <taxon>Mucoromycota</taxon>
        <taxon>Mucoromycotina</taxon>
        <taxon>Mucoromycetes</taxon>
        <taxon>Mucorales</taxon>
        <taxon>Mucorineae</taxon>
        <taxon>Mucoraceae</taxon>
        <taxon>Parasitella</taxon>
    </lineage>
</organism>
<dbReference type="AlphaFoldDB" id="A0A0B7MX21"/>
<dbReference type="GO" id="GO:0032153">
    <property type="term" value="C:cell division site"/>
    <property type="evidence" value="ECO:0007669"/>
    <property type="project" value="TreeGrafter"/>
</dbReference>
<dbReference type="PANTHER" id="PTHR43628">
    <property type="entry name" value="ACTIVATOR OF C KINASE PROTEIN 1-RELATED"/>
    <property type="match status" value="1"/>
</dbReference>
<evidence type="ECO:0000313" key="1">
    <source>
        <dbReference type="EMBL" id="CEP10596.1"/>
    </source>
</evidence>
<dbReference type="InterPro" id="IPR006597">
    <property type="entry name" value="Sel1-like"/>
</dbReference>
<proteinExistence type="predicted"/>
<reference evidence="1 2" key="1">
    <citation type="submission" date="2014-09" db="EMBL/GenBank/DDBJ databases">
        <authorList>
            <person name="Ellenberger Sabrina"/>
        </authorList>
    </citation>
    <scope>NUCLEOTIDE SEQUENCE [LARGE SCALE GENOMIC DNA]</scope>
    <source>
        <strain evidence="1 2">CBS 412.66</strain>
    </source>
</reference>
<gene>
    <name evidence="1" type="primary">PARPA_04312.1 scaffold 12477</name>
</gene>